<protein>
    <recommendedName>
        <fullName evidence="9">Transport permease protein</fullName>
    </recommendedName>
</protein>
<dbReference type="GO" id="GO:0005886">
    <property type="term" value="C:plasma membrane"/>
    <property type="evidence" value="ECO:0007669"/>
    <property type="project" value="UniProtKB-SubCell"/>
</dbReference>
<evidence type="ECO:0000256" key="4">
    <source>
        <dbReference type="ARBA" id="ARBA00022475"/>
    </source>
</evidence>
<feature type="transmembrane region" description="Helical" evidence="9">
    <location>
        <begin position="118"/>
        <end position="144"/>
    </location>
</feature>
<dbReference type="Pfam" id="PF01061">
    <property type="entry name" value="ABC2_membrane"/>
    <property type="match status" value="1"/>
</dbReference>
<dbReference type="RefSeq" id="WP_310857430.1">
    <property type="nucleotide sequence ID" value="NZ_JAVLSD010000045.1"/>
</dbReference>
<proteinExistence type="inferred from homology"/>
<sequence>MITEKPTIASSLSNIWACRQLLMQLWKRDFAARYKTGVLGVAWAVINPLLMLALYSFVFVSVFKMRWGSGPDVQGNFVILLFTGLIVHAFFAEFLSRAPLLISSNPSYVKKVVFPLELLPLMPLLGATINLGIGVFLVSCLLFYVQGSVPLTIFLLPLILAPYIVLVVGMSYFLSATGVFVRDMTHVVGLVTTISMFASPVLFPLENVPENYRIFLYLNPLTTVVVQLREVTVLGIIPDLRVWAVYFFISMIVFFLGLSWFQATREGFADVL</sequence>
<dbReference type="PANTHER" id="PTHR30413:SF10">
    <property type="entry name" value="CAPSULE POLYSACCHARIDE EXPORT INNER-MEMBRANE PROTEIN CTRC"/>
    <property type="match status" value="1"/>
</dbReference>
<dbReference type="AlphaFoldDB" id="A0AAJ2GX23"/>
<dbReference type="GO" id="GO:0015920">
    <property type="term" value="P:lipopolysaccharide transport"/>
    <property type="evidence" value="ECO:0007669"/>
    <property type="project" value="TreeGrafter"/>
</dbReference>
<name>A0AAJ2GX23_9HYPH</name>
<feature type="domain" description="ABC transmembrane type-2" evidence="10">
    <location>
        <begin position="39"/>
        <end position="264"/>
    </location>
</feature>
<evidence type="ECO:0000256" key="8">
    <source>
        <dbReference type="ARBA" id="ARBA00023136"/>
    </source>
</evidence>
<keyword evidence="7" id="KW-0762">Sugar transport</keyword>
<feature type="transmembrane region" description="Helical" evidence="9">
    <location>
        <begin position="243"/>
        <end position="261"/>
    </location>
</feature>
<dbReference type="Proteomes" id="UP001268610">
    <property type="component" value="Unassembled WGS sequence"/>
</dbReference>
<evidence type="ECO:0000313" key="12">
    <source>
        <dbReference type="Proteomes" id="UP001268610"/>
    </source>
</evidence>
<evidence type="ECO:0000256" key="2">
    <source>
        <dbReference type="ARBA" id="ARBA00007783"/>
    </source>
</evidence>
<dbReference type="InterPro" id="IPR013525">
    <property type="entry name" value="ABC2_TM"/>
</dbReference>
<evidence type="ECO:0000256" key="7">
    <source>
        <dbReference type="ARBA" id="ARBA00023047"/>
    </source>
</evidence>
<feature type="transmembrane region" description="Helical" evidence="9">
    <location>
        <begin position="215"/>
        <end position="237"/>
    </location>
</feature>
<feature type="transmembrane region" description="Helical" evidence="9">
    <location>
        <begin position="151"/>
        <end position="174"/>
    </location>
</feature>
<keyword evidence="6 9" id="KW-1133">Transmembrane helix</keyword>
<dbReference type="EMBL" id="JAVLSF010000048">
    <property type="protein sequence ID" value="MDR9777547.1"/>
    <property type="molecule type" value="Genomic_DNA"/>
</dbReference>
<keyword evidence="8 9" id="KW-0472">Membrane</keyword>
<keyword evidence="4 9" id="KW-1003">Cell membrane</keyword>
<evidence type="ECO:0000256" key="9">
    <source>
        <dbReference type="RuleBase" id="RU361157"/>
    </source>
</evidence>
<feature type="transmembrane region" description="Helical" evidence="9">
    <location>
        <begin position="41"/>
        <end position="63"/>
    </location>
</feature>
<comment type="subcellular location">
    <subcellularLocation>
        <location evidence="9">Cell inner membrane</location>
        <topology evidence="9">Multi-pass membrane protein</topology>
    </subcellularLocation>
    <subcellularLocation>
        <location evidence="1">Cell membrane</location>
        <topology evidence="1">Multi-pass membrane protein</topology>
    </subcellularLocation>
</comment>
<gene>
    <name evidence="11" type="ORF">RJJ65_33940</name>
</gene>
<dbReference type="GO" id="GO:0015774">
    <property type="term" value="P:polysaccharide transport"/>
    <property type="evidence" value="ECO:0007669"/>
    <property type="project" value="UniProtKB-KW"/>
</dbReference>
<keyword evidence="5 9" id="KW-0812">Transmembrane</keyword>
<feature type="transmembrane region" description="Helical" evidence="9">
    <location>
        <begin position="75"/>
        <end position="98"/>
    </location>
</feature>
<comment type="caution">
    <text evidence="11">The sequence shown here is derived from an EMBL/GenBank/DDBJ whole genome shotgun (WGS) entry which is preliminary data.</text>
</comment>
<keyword evidence="3 9" id="KW-0813">Transport</keyword>
<dbReference type="InterPro" id="IPR047817">
    <property type="entry name" value="ABC2_TM_bact-type"/>
</dbReference>
<accession>A0AAJ2GX23</accession>
<dbReference type="PROSITE" id="PS51012">
    <property type="entry name" value="ABC_TM2"/>
    <property type="match status" value="1"/>
</dbReference>
<evidence type="ECO:0000256" key="1">
    <source>
        <dbReference type="ARBA" id="ARBA00004651"/>
    </source>
</evidence>
<evidence type="ECO:0000259" key="10">
    <source>
        <dbReference type="PROSITE" id="PS51012"/>
    </source>
</evidence>
<evidence type="ECO:0000256" key="5">
    <source>
        <dbReference type="ARBA" id="ARBA00022692"/>
    </source>
</evidence>
<feature type="transmembrane region" description="Helical" evidence="9">
    <location>
        <begin position="186"/>
        <end position="203"/>
    </location>
</feature>
<reference evidence="11" key="1">
    <citation type="submission" date="2023-04" db="EMBL/GenBank/DDBJ databases">
        <title>Genomic characterization of faba bean (Vicia faba) microsymbionts in Mexican soils.</title>
        <authorList>
            <person name="Rivera Orduna F.N."/>
            <person name="Guevara-Luna J."/>
            <person name="Yan J."/>
            <person name="Arroyo-Herrera I."/>
            <person name="Li Y."/>
            <person name="Vasquez-Murrieta M.S."/>
            <person name="Wang E.T."/>
        </authorList>
    </citation>
    <scope>NUCLEOTIDE SEQUENCE</scope>
    <source>
        <strain evidence="11">CH26</strain>
    </source>
</reference>
<comment type="similarity">
    <text evidence="2 9">Belongs to the ABC-2 integral membrane protein family.</text>
</comment>
<evidence type="ECO:0000256" key="6">
    <source>
        <dbReference type="ARBA" id="ARBA00022989"/>
    </source>
</evidence>
<evidence type="ECO:0000256" key="3">
    <source>
        <dbReference type="ARBA" id="ARBA00022448"/>
    </source>
</evidence>
<evidence type="ECO:0000313" key="11">
    <source>
        <dbReference type="EMBL" id="MDR9777547.1"/>
    </source>
</evidence>
<dbReference type="PANTHER" id="PTHR30413">
    <property type="entry name" value="INNER MEMBRANE TRANSPORT PERMEASE"/>
    <property type="match status" value="1"/>
</dbReference>
<dbReference type="GO" id="GO:0140359">
    <property type="term" value="F:ABC-type transporter activity"/>
    <property type="evidence" value="ECO:0007669"/>
    <property type="project" value="InterPro"/>
</dbReference>
<organism evidence="11 12">
    <name type="scientific">Rhizobium hidalgonense</name>
    <dbReference type="NCBI Taxonomy" id="1538159"/>
    <lineage>
        <taxon>Bacteria</taxon>
        <taxon>Pseudomonadati</taxon>
        <taxon>Pseudomonadota</taxon>
        <taxon>Alphaproteobacteria</taxon>
        <taxon>Hyphomicrobiales</taxon>
        <taxon>Rhizobiaceae</taxon>
        <taxon>Rhizobium/Agrobacterium group</taxon>
        <taxon>Rhizobium</taxon>
    </lineage>
</organism>
<keyword evidence="7" id="KW-0625">Polysaccharide transport</keyword>